<organism evidence="2 3">
    <name type="scientific">Parthenolecanium corni</name>
    <dbReference type="NCBI Taxonomy" id="536013"/>
    <lineage>
        <taxon>Eukaryota</taxon>
        <taxon>Metazoa</taxon>
        <taxon>Ecdysozoa</taxon>
        <taxon>Arthropoda</taxon>
        <taxon>Hexapoda</taxon>
        <taxon>Insecta</taxon>
        <taxon>Pterygota</taxon>
        <taxon>Neoptera</taxon>
        <taxon>Paraneoptera</taxon>
        <taxon>Hemiptera</taxon>
        <taxon>Sternorrhyncha</taxon>
        <taxon>Coccoidea</taxon>
        <taxon>Coccidae</taxon>
        <taxon>Parthenolecanium</taxon>
    </lineage>
</organism>
<evidence type="ECO:0000256" key="1">
    <source>
        <dbReference type="SAM" id="MobiDB-lite"/>
    </source>
</evidence>
<protein>
    <submittedName>
        <fullName evidence="2">Uncharacterized protein</fullName>
    </submittedName>
</protein>
<dbReference type="AlphaFoldDB" id="A0AAN9TCV0"/>
<evidence type="ECO:0000313" key="2">
    <source>
        <dbReference type="EMBL" id="KAK7583948.1"/>
    </source>
</evidence>
<comment type="caution">
    <text evidence="2">The sequence shown here is derived from an EMBL/GenBank/DDBJ whole genome shotgun (WGS) entry which is preliminary data.</text>
</comment>
<feature type="region of interest" description="Disordered" evidence="1">
    <location>
        <begin position="80"/>
        <end position="109"/>
    </location>
</feature>
<dbReference type="Proteomes" id="UP001367676">
    <property type="component" value="Unassembled WGS sequence"/>
</dbReference>
<evidence type="ECO:0000313" key="3">
    <source>
        <dbReference type="Proteomes" id="UP001367676"/>
    </source>
</evidence>
<feature type="region of interest" description="Disordered" evidence="1">
    <location>
        <begin position="27"/>
        <end position="47"/>
    </location>
</feature>
<gene>
    <name evidence="2" type="ORF">V9T40_004911</name>
</gene>
<dbReference type="EMBL" id="JBBCAQ010000032">
    <property type="protein sequence ID" value="KAK7583948.1"/>
    <property type="molecule type" value="Genomic_DNA"/>
</dbReference>
<accession>A0AAN9TCV0</accession>
<proteinExistence type="predicted"/>
<sequence>MANSSSISTVAKEFERLEVEVENILSTEPQGEVSEMDTTETTTSNTASTELAITEIQTIVPKKTILIPPSRDDPNRVFKQKKVTVNNPPPPNPPTSCEDRQARNRSSLHNFYRRRRFSQDLRMF</sequence>
<keyword evidence="3" id="KW-1185">Reference proteome</keyword>
<reference evidence="2 3" key="1">
    <citation type="submission" date="2024-03" db="EMBL/GenBank/DDBJ databases">
        <title>Adaptation during the transition from Ophiocordyceps entomopathogen to insect associate is accompanied by gene loss and intensified selection.</title>
        <authorList>
            <person name="Ward C.M."/>
            <person name="Onetto C.A."/>
            <person name="Borneman A.R."/>
        </authorList>
    </citation>
    <scope>NUCLEOTIDE SEQUENCE [LARGE SCALE GENOMIC DNA]</scope>
    <source>
        <strain evidence="2">AWRI1</strain>
        <tissue evidence="2">Single Adult Female</tissue>
    </source>
</reference>
<name>A0AAN9TCV0_9HEMI</name>